<gene>
    <name evidence="1" type="ORF">F5144DRAFT_484627</name>
</gene>
<name>A0ACB7PI49_9PEZI</name>
<organism evidence="1 2">
    <name type="scientific">Chaetomium tenue</name>
    <dbReference type="NCBI Taxonomy" id="1854479"/>
    <lineage>
        <taxon>Eukaryota</taxon>
        <taxon>Fungi</taxon>
        <taxon>Dikarya</taxon>
        <taxon>Ascomycota</taxon>
        <taxon>Pezizomycotina</taxon>
        <taxon>Sordariomycetes</taxon>
        <taxon>Sordariomycetidae</taxon>
        <taxon>Sordariales</taxon>
        <taxon>Chaetomiaceae</taxon>
        <taxon>Chaetomium</taxon>
    </lineage>
</organism>
<sequence length="673" mass="74496">MATTLRPRPCVELNIHDDHSHKDIHCDTTTSALGELPLNNIQNVRRRTSIESLARRLDNLHIYNNDKENISCPAVEAAPRIPSAAPNTRDTPCDKSHAEDFEKSNPLALASHQLPSTKEQLSRHQEGQFEWLLSIPVRTAATGRRRRGDSHGDADLRQGEKTLYFGCNLVKREPQPGAAEGGQSTNLYTLLATRVKAEEEFIISRPPVFDTMEVAATDQLRLADTTMAGRHYERLEVPKSPGLVVEVNEVGADRDGDRSRPLSRIEDSVEALDKLEEEIEALAQVTRLERMLSPEGAAPKFKDASAQSTPLKRATSVRAPASARNKTVERSSSVRKPTSTKEDEKPTASSARKVTRLTSLLPPKPLAKSGRAPTVSTFELPGEAVARRLKEQREQRMFQQISPEQAAALAAAYSPSKPHFKSAKAPTRPTFELPGEAISRKKREEREARLRAQEEEERKRREFKARPIRSSLVPNSVPRETLASLARQKSRATESSADSGTTTVTPVAKKRQSMHFGSSNSATARASKANPSTTTSTTPSSSATLPTRGRNPDAHHHLSTAGGTTPPTTLTRAASTSTASVHSRSNKISAGEAAQQKQRGKEVFARDNSYAAEREREKKERERAAREARERAAERSRELSRVWAEKQRVKREGEERRRRREEGLVEEGGEGRS</sequence>
<dbReference type="EMBL" id="JAGIZQ010000002">
    <property type="protein sequence ID" value="KAH6640718.1"/>
    <property type="molecule type" value="Genomic_DNA"/>
</dbReference>
<comment type="caution">
    <text evidence="1">The sequence shown here is derived from an EMBL/GenBank/DDBJ whole genome shotgun (WGS) entry which is preliminary data.</text>
</comment>
<dbReference type="Proteomes" id="UP000724584">
    <property type="component" value="Unassembled WGS sequence"/>
</dbReference>
<keyword evidence="2" id="KW-1185">Reference proteome</keyword>
<proteinExistence type="predicted"/>
<evidence type="ECO:0000313" key="2">
    <source>
        <dbReference type="Proteomes" id="UP000724584"/>
    </source>
</evidence>
<reference evidence="1 2" key="1">
    <citation type="journal article" date="2021" name="Nat. Commun.">
        <title>Genetic determinants of endophytism in the Arabidopsis root mycobiome.</title>
        <authorList>
            <person name="Mesny F."/>
            <person name="Miyauchi S."/>
            <person name="Thiergart T."/>
            <person name="Pickel B."/>
            <person name="Atanasova L."/>
            <person name="Karlsson M."/>
            <person name="Huettel B."/>
            <person name="Barry K.W."/>
            <person name="Haridas S."/>
            <person name="Chen C."/>
            <person name="Bauer D."/>
            <person name="Andreopoulos W."/>
            <person name="Pangilinan J."/>
            <person name="LaButti K."/>
            <person name="Riley R."/>
            <person name="Lipzen A."/>
            <person name="Clum A."/>
            <person name="Drula E."/>
            <person name="Henrissat B."/>
            <person name="Kohler A."/>
            <person name="Grigoriev I.V."/>
            <person name="Martin F.M."/>
            <person name="Hacquard S."/>
        </authorList>
    </citation>
    <scope>NUCLEOTIDE SEQUENCE [LARGE SCALE GENOMIC DNA]</scope>
    <source>
        <strain evidence="1 2">MPI-SDFR-AT-0079</strain>
    </source>
</reference>
<accession>A0ACB7PI49</accession>
<protein>
    <submittedName>
        <fullName evidence="1">Uncharacterized protein</fullName>
    </submittedName>
</protein>
<evidence type="ECO:0000313" key="1">
    <source>
        <dbReference type="EMBL" id="KAH6640718.1"/>
    </source>
</evidence>